<keyword evidence="3" id="KW-0808">Transferase</keyword>
<evidence type="ECO:0000313" key="5">
    <source>
        <dbReference type="EMBL" id="KAF5375159.1"/>
    </source>
</evidence>
<gene>
    <name evidence="5" type="ORF">D9758_000477</name>
</gene>
<dbReference type="PANTHER" id="PTHR45875">
    <property type="entry name" value="METHYLTRANSFERASE N6AMT1"/>
    <property type="match status" value="1"/>
</dbReference>
<keyword evidence="4" id="KW-0949">S-adenosyl-L-methionine</keyword>
<dbReference type="OrthoDB" id="406152at2759"/>
<dbReference type="GO" id="GO:0008276">
    <property type="term" value="F:protein methyltransferase activity"/>
    <property type="evidence" value="ECO:0007669"/>
    <property type="project" value="TreeGrafter"/>
</dbReference>
<dbReference type="AlphaFoldDB" id="A0A8H5LZJ7"/>
<dbReference type="PROSITE" id="PS00092">
    <property type="entry name" value="N6_MTASE"/>
    <property type="match status" value="1"/>
</dbReference>
<evidence type="ECO:0000256" key="2">
    <source>
        <dbReference type="ARBA" id="ARBA00022603"/>
    </source>
</evidence>
<dbReference type="GO" id="GO:0035657">
    <property type="term" value="C:eRF1 methyltransferase complex"/>
    <property type="evidence" value="ECO:0007669"/>
    <property type="project" value="TreeGrafter"/>
</dbReference>
<protein>
    <submittedName>
        <fullName evidence="5">Uncharacterized protein</fullName>
    </submittedName>
</protein>
<evidence type="ECO:0000256" key="4">
    <source>
        <dbReference type="ARBA" id="ARBA00022691"/>
    </source>
</evidence>
<keyword evidence="6" id="KW-1185">Reference proteome</keyword>
<evidence type="ECO:0000313" key="6">
    <source>
        <dbReference type="Proteomes" id="UP000559256"/>
    </source>
</evidence>
<dbReference type="InterPro" id="IPR002052">
    <property type="entry name" value="DNA_methylase_N6_adenine_CS"/>
</dbReference>
<dbReference type="Proteomes" id="UP000559256">
    <property type="component" value="Unassembled WGS sequence"/>
</dbReference>
<dbReference type="PANTHER" id="PTHR45875:SF1">
    <property type="entry name" value="METHYLTRANSFERASE N6AMT1"/>
    <property type="match status" value="1"/>
</dbReference>
<keyword evidence="2" id="KW-0489">Methyltransferase</keyword>
<dbReference type="InterPro" id="IPR029063">
    <property type="entry name" value="SAM-dependent_MTases_sf"/>
</dbReference>
<reference evidence="5 6" key="1">
    <citation type="journal article" date="2020" name="ISME J.">
        <title>Uncovering the hidden diversity of litter-decomposition mechanisms in mushroom-forming fungi.</title>
        <authorList>
            <person name="Floudas D."/>
            <person name="Bentzer J."/>
            <person name="Ahren D."/>
            <person name="Johansson T."/>
            <person name="Persson P."/>
            <person name="Tunlid A."/>
        </authorList>
    </citation>
    <scope>NUCLEOTIDE SEQUENCE [LARGE SCALE GENOMIC DNA]</scope>
    <source>
        <strain evidence="5 6">CBS 291.85</strain>
    </source>
</reference>
<comment type="caution">
    <text evidence="5">The sequence shown here is derived from an EMBL/GenBank/DDBJ whole genome shotgun (WGS) entry which is preliminary data.</text>
</comment>
<dbReference type="Gene3D" id="3.40.50.150">
    <property type="entry name" value="Vaccinia Virus protein VP39"/>
    <property type="match status" value="1"/>
</dbReference>
<dbReference type="EMBL" id="JAACJM010000001">
    <property type="protein sequence ID" value="KAF5375159.1"/>
    <property type="molecule type" value="Genomic_DNA"/>
</dbReference>
<organism evidence="5 6">
    <name type="scientific">Tetrapyrgos nigripes</name>
    <dbReference type="NCBI Taxonomy" id="182062"/>
    <lineage>
        <taxon>Eukaryota</taxon>
        <taxon>Fungi</taxon>
        <taxon>Dikarya</taxon>
        <taxon>Basidiomycota</taxon>
        <taxon>Agaricomycotina</taxon>
        <taxon>Agaricomycetes</taxon>
        <taxon>Agaricomycetidae</taxon>
        <taxon>Agaricales</taxon>
        <taxon>Marasmiineae</taxon>
        <taxon>Marasmiaceae</taxon>
        <taxon>Tetrapyrgos</taxon>
    </lineage>
</organism>
<name>A0A8H5LZJ7_9AGAR</name>
<sequence length="268" mass="30619">MRSSRRQNLIFRSTCSSRYVCQRSWTRHDDGGGKGGSTWVQVYTGPALCLNLLIYQDVFKMIPTPDLSHLTRADYEHVYEPAEDTFLILDALEEHADELKKMAPLTCLEVRDAYLVSSVKYWVLRRYIYVPTSTRTPAEVPLEQIHLDVVHTSLAHPLHTRLKHSIDIILFNPPYVPTVAEELLDAQDLKGIEGSWAGGQDGMQITNKLLDEVDVLLSPHGRMYLVALKENNIPEIQLRMKNLYNLQSTVSFVVIAYAVRFNESVFSR</sequence>
<evidence type="ECO:0000256" key="3">
    <source>
        <dbReference type="ARBA" id="ARBA00022679"/>
    </source>
</evidence>
<dbReference type="GO" id="GO:0032259">
    <property type="term" value="P:methylation"/>
    <property type="evidence" value="ECO:0007669"/>
    <property type="project" value="UniProtKB-KW"/>
</dbReference>
<comment type="similarity">
    <text evidence="1">Belongs to the eukaryotic/archaeal PrmC-related family.</text>
</comment>
<dbReference type="GO" id="GO:0008757">
    <property type="term" value="F:S-adenosylmethionine-dependent methyltransferase activity"/>
    <property type="evidence" value="ECO:0007669"/>
    <property type="project" value="TreeGrafter"/>
</dbReference>
<accession>A0A8H5LZJ7</accession>
<evidence type="ECO:0000256" key="1">
    <source>
        <dbReference type="ARBA" id="ARBA00006149"/>
    </source>
</evidence>
<dbReference type="GO" id="GO:0003676">
    <property type="term" value="F:nucleic acid binding"/>
    <property type="evidence" value="ECO:0007669"/>
    <property type="project" value="InterPro"/>
</dbReference>
<proteinExistence type="inferred from homology"/>
<dbReference type="SUPFAM" id="SSF53335">
    <property type="entry name" value="S-adenosyl-L-methionine-dependent methyltransferases"/>
    <property type="match status" value="1"/>
</dbReference>
<dbReference type="InterPro" id="IPR052190">
    <property type="entry name" value="Euk-Arch_PrmC-MTase"/>
</dbReference>